<keyword evidence="6 10" id="KW-0732">Signal</keyword>
<feature type="compositionally biased region" description="Polar residues" evidence="9">
    <location>
        <begin position="529"/>
        <end position="540"/>
    </location>
</feature>
<comment type="similarity">
    <text evidence="3">Belongs to the glycosyl hydrolase 5 (cellulase A) family.</text>
</comment>
<name>A0A166AV87_9AGAM</name>
<feature type="domain" description="Glycoside hydrolase family 5" evidence="11">
    <location>
        <begin position="28"/>
        <end position="273"/>
    </location>
</feature>
<keyword evidence="8" id="KW-0326">Glycosidase</keyword>
<dbReference type="InterPro" id="IPR017853">
    <property type="entry name" value="GH"/>
</dbReference>
<organism evidence="12 13">
    <name type="scientific">Athelia psychrophila</name>
    <dbReference type="NCBI Taxonomy" id="1759441"/>
    <lineage>
        <taxon>Eukaryota</taxon>
        <taxon>Fungi</taxon>
        <taxon>Dikarya</taxon>
        <taxon>Basidiomycota</taxon>
        <taxon>Agaricomycotina</taxon>
        <taxon>Agaricomycetes</taxon>
        <taxon>Agaricomycetidae</taxon>
        <taxon>Atheliales</taxon>
        <taxon>Atheliaceae</taxon>
        <taxon>Athelia</taxon>
    </lineage>
</organism>
<keyword evidence="7 12" id="KW-0378">Hydrolase</keyword>
<evidence type="ECO:0000256" key="2">
    <source>
        <dbReference type="ARBA" id="ARBA00004613"/>
    </source>
</evidence>
<evidence type="ECO:0000256" key="3">
    <source>
        <dbReference type="ARBA" id="ARBA00005641"/>
    </source>
</evidence>
<dbReference type="InterPro" id="IPR045053">
    <property type="entry name" value="MAN-like"/>
</dbReference>
<dbReference type="Proteomes" id="UP000076532">
    <property type="component" value="Unassembled WGS sequence"/>
</dbReference>
<sequence length="561" mass="60106">MRFTSILPFVLGACSIAAQSIQKRDNGFITTQGQDFYLNGSVFKFIGTNAYWLPTLTNDQDLADTFSNMSAIGIKVVRTWAFNDVTEIPVNGTWFQLIANGTTQINNGTNGLARLDKVVELAQANNIHLILSLTNNWNPLPGDDTTQVPAVSRRDSITGNDLNRNYLSNDYGGMDAYVREFGTTKDHDEFYTSSSILGIFNTYVTTVVTRYKNSPAILAWEIANDPRCNSTLPTGACTPQTVTEWHSTVAKHVKSVDPNHVVSSGSSGFFCTDCKKLFPPKTAPPPPTTSKRAGDRRQPLAVTKRDLIRERSDKRKKARAMQKREGTLETTGLKIRGRWAATPTRRQSGTGVGSDSDGSQGVDSEDILGIPEIGFSSFQLFPDQDTYDTNDDPSVPAFNQTVDAGVAWIQRHAAAAAIYGKPTVATGFGLVTTSNAPDFVPFNSTEVSSGNGTAAPAARRKRGTDAGVTDDQRDDAYRKWLGTAVSSQVNGMVHYQWGQTGLTGQEGTPVSPAGPGSNPTSTGSTGTAISPNDGYSSTGVGQSGVDGVLQQAGQQIDGGTS</sequence>
<dbReference type="OrthoDB" id="406631at2759"/>
<dbReference type="GO" id="GO:0046355">
    <property type="term" value="P:mannan catabolic process"/>
    <property type="evidence" value="ECO:0007669"/>
    <property type="project" value="UniProtKB-ARBA"/>
</dbReference>
<evidence type="ECO:0000256" key="8">
    <source>
        <dbReference type="ARBA" id="ARBA00023295"/>
    </source>
</evidence>
<evidence type="ECO:0000313" key="12">
    <source>
        <dbReference type="EMBL" id="KZP11991.1"/>
    </source>
</evidence>
<evidence type="ECO:0000256" key="10">
    <source>
        <dbReference type="SAM" id="SignalP"/>
    </source>
</evidence>
<feature type="region of interest" description="Disordered" evidence="9">
    <location>
        <begin position="280"/>
        <end position="325"/>
    </location>
</feature>
<feature type="region of interest" description="Disordered" evidence="9">
    <location>
        <begin position="337"/>
        <end position="365"/>
    </location>
</feature>
<feature type="chain" id="PRO_5007870893" description="mannan endo-1,4-beta-mannosidase" evidence="10">
    <location>
        <begin position="19"/>
        <end position="561"/>
    </location>
</feature>
<comment type="catalytic activity">
    <reaction evidence="1">
        <text>Random hydrolysis of (1-&gt;4)-beta-D-mannosidic linkages in mannans, galactomannans and glucomannans.</text>
        <dbReference type="EC" id="3.2.1.78"/>
    </reaction>
</comment>
<evidence type="ECO:0000256" key="1">
    <source>
        <dbReference type="ARBA" id="ARBA00001678"/>
    </source>
</evidence>
<keyword evidence="5" id="KW-0964">Secreted</keyword>
<protein>
    <recommendedName>
        <fullName evidence="4">mannan endo-1,4-beta-mannosidase</fullName>
        <ecNumber evidence="4">3.2.1.78</ecNumber>
    </recommendedName>
</protein>
<dbReference type="GO" id="GO:0005576">
    <property type="term" value="C:extracellular region"/>
    <property type="evidence" value="ECO:0007669"/>
    <property type="project" value="UniProtKB-SubCell"/>
</dbReference>
<reference evidence="12 13" key="1">
    <citation type="journal article" date="2016" name="Mol. Biol. Evol.">
        <title>Comparative Genomics of Early-Diverging Mushroom-Forming Fungi Provides Insights into the Origins of Lignocellulose Decay Capabilities.</title>
        <authorList>
            <person name="Nagy L.G."/>
            <person name="Riley R."/>
            <person name="Tritt A."/>
            <person name="Adam C."/>
            <person name="Daum C."/>
            <person name="Floudas D."/>
            <person name="Sun H."/>
            <person name="Yadav J.S."/>
            <person name="Pangilinan J."/>
            <person name="Larsson K.H."/>
            <person name="Matsuura K."/>
            <person name="Barry K."/>
            <person name="Labutti K."/>
            <person name="Kuo R."/>
            <person name="Ohm R.A."/>
            <person name="Bhattacharya S.S."/>
            <person name="Shirouzu T."/>
            <person name="Yoshinaga Y."/>
            <person name="Martin F.M."/>
            <person name="Grigoriev I.V."/>
            <person name="Hibbett D.S."/>
        </authorList>
    </citation>
    <scope>NUCLEOTIDE SEQUENCE [LARGE SCALE GENOMIC DNA]</scope>
    <source>
        <strain evidence="12 13">CBS 109695</strain>
    </source>
</reference>
<accession>A0A166AV87</accession>
<dbReference type="SUPFAM" id="SSF51445">
    <property type="entry name" value="(Trans)glycosidases"/>
    <property type="match status" value="1"/>
</dbReference>
<dbReference type="Gene3D" id="3.20.20.80">
    <property type="entry name" value="Glycosidases"/>
    <property type="match status" value="1"/>
</dbReference>
<dbReference type="AlphaFoldDB" id="A0A166AV87"/>
<feature type="region of interest" description="Disordered" evidence="9">
    <location>
        <begin position="443"/>
        <end position="470"/>
    </location>
</feature>
<evidence type="ECO:0000259" key="11">
    <source>
        <dbReference type="Pfam" id="PF26410"/>
    </source>
</evidence>
<dbReference type="EMBL" id="KV417654">
    <property type="protein sequence ID" value="KZP11991.1"/>
    <property type="molecule type" value="Genomic_DNA"/>
</dbReference>
<feature type="region of interest" description="Disordered" evidence="9">
    <location>
        <begin position="500"/>
        <end position="561"/>
    </location>
</feature>
<dbReference type="STRING" id="436010.A0A166AV87"/>
<dbReference type="Pfam" id="PF26410">
    <property type="entry name" value="GH5_mannosidase"/>
    <property type="match status" value="1"/>
</dbReference>
<gene>
    <name evidence="12" type="ORF">FIBSPDRAFT_898573</name>
</gene>
<dbReference type="PANTHER" id="PTHR31451">
    <property type="match status" value="1"/>
</dbReference>
<feature type="compositionally biased region" description="Polar residues" evidence="9">
    <location>
        <begin position="443"/>
        <end position="452"/>
    </location>
</feature>
<evidence type="ECO:0000256" key="7">
    <source>
        <dbReference type="ARBA" id="ARBA00022801"/>
    </source>
</evidence>
<evidence type="ECO:0000256" key="9">
    <source>
        <dbReference type="SAM" id="MobiDB-lite"/>
    </source>
</evidence>
<evidence type="ECO:0000256" key="5">
    <source>
        <dbReference type="ARBA" id="ARBA00022525"/>
    </source>
</evidence>
<comment type="subcellular location">
    <subcellularLocation>
        <location evidence="2">Secreted</location>
    </subcellularLocation>
</comment>
<dbReference type="EC" id="3.2.1.78" evidence="4"/>
<feature type="compositionally biased region" description="Basic and acidic residues" evidence="9">
    <location>
        <begin position="292"/>
        <end position="313"/>
    </location>
</feature>
<dbReference type="GO" id="GO:0016985">
    <property type="term" value="F:mannan endo-1,4-beta-mannosidase activity"/>
    <property type="evidence" value="ECO:0007669"/>
    <property type="project" value="UniProtKB-EC"/>
</dbReference>
<dbReference type="InterPro" id="IPR001547">
    <property type="entry name" value="Glyco_hydro_5"/>
</dbReference>
<feature type="compositionally biased region" description="Low complexity" evidence="9">
    <location>
        <begin position="511"/>
        <end position="528"/>
    </location>
</feature>
<keyword evidence="13" id="KW-1185">Reference proteome</keyword>
<dbReference type="PANTHER" id="PTHR31451:SF39">
    <property type="entry name" value="MANNAN ENDO-1,4-BETA-MANNOSIDASE 1"/>
    <property type="match status" value="1"/>
</dbReference>
<feature type="compositionally biased region" description="Low complexity" evidence="9">
    <location>
        <begin position="347"/>
        <end position="362"/>
    </location>
</feature>
<proteinExistence type="inferred from homology"/>
<feature type="compositionally biased region" description="Polar residues" evidence="9">
    <location>
        <begin position="551"/>
        <end position="561"/>
    </location>
</feature>
<evidence type="ECO:0000256" key="6">
    <source>
        <dbReference type="ARBA" id="ARBA00022729"/>
    </source>
</evidence>
<evidence type="ECO:0000313" key="13">
    <source>
        <dbReference type="Proteomes" id="UP000076532"/>
    </source>
</evidence>
<feature type="signal peptide" evidence="10">
    <location>
        <begin position="1"/>
        <end position="18"/>
    </location>
</feature>
<evidence type="ECO:0000256" key="4">
    <source>
        <dbReference type="ARBA" id="ARBA00012706"/>
    </source>
</evidence>